<comment type="caution">
    <text evidence="1">The sequence shown here is derived from an EMBL/GenBank/DDBJ whole genome shotgun (WGS) entry which is preliminary data.</text>
</comment>
<gene>
    <name evidence="1" type="ORF">ACD_80C00174G0028</name>
</gene>
<protein>
    <submittedName>
        <fullName evidence="1">Uncharacterized protein</fullName>
    </submittedName>
</protein>
<organism evidence="1">
    <name type="scientific">uncultured bacterium</name>
    <name type="common">gcode 4</name>
    <dbReference type="NCBI Taxonomy" id="1234023"/>
    <lineage>
        <taxon>Bacteria</taxon>
        <taxon>environmental samples</taxon>
    </lineage>
</organism>
<reference evidence="1" key="1">
    <citation type="journal article" date="2012" name="Science">
        <title>Fermentation, hydrogen, and sulfur metabolism in multiple uncultivated bacterial phyla.</title>
        <authorList>
            <person name="Wrighton K.C."/>
            <person name="Thomas B.C."/>
            <person name="Sharon I."/>
            <person name="Miller C.S."/>
            <person name="Castelle C.J."/>
            <person name="VerBerkmoes N.C."/>
            <person name="Wilkins M.J."/>
            <person name="Hettich R.L."/>
            <person name="Lipton M.S."/>
            <person name="Williams K.H."/>
            <person name="Long P.E."/>
            <person name="Banfield J.F."/>
        </authorList>
    </citation>
    <scope>NUCLEOTIDE SEQUENCE [LARGE SCALE GENOMIC DNA]</scope>
</reference>
<dbReference type="AlphaFoldDB" id="K1XWA5"/>
<dbReference type="EMBL" id="AMFJ01036181">
    <property type="protein sequence ID" value="EKD24678.1"/>
    <property type="molecule type" value="Genomic_DNA"/>
</dbReference>
<name>K1XWA5_9BACT</name>
<proteinExistence type="predicted"/>
<evidence type="ECO:0000313" key="1">
    <source>
        <dbReference type="EMBL" id="EKD24678.1"/>
    </source>
</evidence>
<sequence length="139" mass="16720">MGAEWHVPASLSNKDIVPDDWKVKTNEIQDSSSEKIAKNLQSLWSDLLQNDLEQLARKDPNIKKLFEIPEFENITLKWIFSYEFWNMELYISVDFDGDLYHNLLKYFDRKQLVPDEIEPLRIVLYWWRLQIDLEQIKTS</sequence>
<accession>K1XWA5</accession>